<dbReference type="InterPro" id="IPR032675">
    <property type="entry name" value="LRR_dom_sf"/>
</dbReference>
<keyword evidence="9" id="KW-1185">Reference proteome</keyword>
<evidence type="ECO:0000256" key="1">
    <source>
        <dbReference type="ARBA" id="ARBA00004370"/>
    </source>
</evidence>
<evidence type="ECO:0000256" key="3">
    <source>
        <dbReference type="ARBA" id="ARBA00022729"/>
    </source>
</evidence>
<evidence type="ECO:0000256" key="5">
    <source>
        <dbReference type="ARBA" id="ARBA00023136"/>
    </source>
</evidence>
<comment type="caution">
    <text evidence="8">The sequence shown here is derived from an EMBL/GenBank/DDBJ whole genome shotgun (WGS) entry which is preliminary data.</text>
</comment>
<organism evidence="8 9">
    <name type="scientific">Buddleja alternifolia</name>
    <dbReference type="NCBI Taxonomy" id="168488"/>
    <lineage>
        <taxon>Eukaryota</taxon>
        <taxon>Viridiplantae</taxon>
        <taxon>Streptophyta</taxon>
        <taxon>Embryophyta</taxon>
        <taxon>Tracheophyta</taxon>
        <taxon>Spermatophyta</taxon>
        <taxon>Magnoliopsida</taxon>
        <taxon>eudicotyledons</taxon>
        <taxon>Gunneridae</taxon>
        <taxon>Pentapetalae</taxon>
        <taxon>asterids</taxon>
        <taxon>lamiids</taxon>
        <taxon>Lamiales</taxon>
        <taxon>Scrophulariaceae</taxon>
        <taxon>Buddlejeae</taxon>
        <taxon>Buddleja</taxon>
    </lineage>
</organism>
<dbReference type="PANTHER" id="PTHR48009">
    <property type="entry name" value="LEUCINE-RICH REPEAT (LRR) FAMILY PROTEIN"/>
    <property type="match status" value="1"/>
</dbReference>
<evidence type="ECO:0000259" key="7">
    <source>
        <dbReference type="Pfam" id="PF08263"/>
    </source>
</evidence>
<dbReference type="Pfam" id="PF00560">
    <property type="entry name" value="LRR_1"/>
    <property type="match status" value="5"/>
</dbReference>
<dbReference type="EMBL" id="WHWC01000002">
    <property type="protein sequence ID" value="KAG8389406.1"/>
    <property type="molecule type" value="Genomic_DNA"/>
</dbReference>
<evidence type="ECO:0000256" key="6">
    <source>
        <dbReference type="ARBA" id="ARBA00023180"/>
    </source>
</evidence>
<dbReference type="InterPro" id="IPR013210">
    <property type="entry name" value="LRR_N_plant-typ"/>
</dbReference>
<evidence type="ECO:0000256" key="4">
    <source>
        <dbReference type="ARBA" id="ARBA00022737"/>
    </source>
</evidence>
<sequence>MLDPIDFLALQSIRKSLNDLPGSNYFASWDFTSDPCNFAGVYCDGDKVIALNLGDPRAGSPGLTGRVDPAIGKLSALAEFTIVPGRVIGYLPSSLSQLKYLRFLAVSRNFISGEIPATLGQLRGLQTLDLSFNQLTGAIPFSVGTLPALSNVILCHNRLTGSVPPFVSQTLTRLDLKHNYLSGSIPPLGLPPSLQYLSLSWNRFDGTVDRLLTRLNQLNYVDLSMNRFTGCIPGNLFTFPINNLQLQRNQFSGPVQPLDQVTIPTVDLSFNRLFGEISPMLSTVQTLYLNNNRFTGQVPGSFVDRLLSASIQILYLQHNYLTGIEINPTVEIPLTTSLCLQYNCMVLPVETPCPLKAGKQKTRPTAQCIAWRG</sequence>
<dbReference type="Pfam" id="PF08263">
    <property type="entry name" value="LRRNT_2"/>
    <property type="match status" value="1"/>
</dbReference>
<evidence type="ECO:0000313" key="8">
    <source>
        <dbReference type="EMBL" id="KAG8389406.1"/>
    </source>
</evidence>
<dbReference type="InterPro" id="IPR001611">
    <property type="entry name" value="Leu-rich_rpt"/>
</dbReference>
<feature type="domain" description="Leucine-rich repeat-containing N-terminal plant-type" evidence="7">
    <location>
        <begin position="6"/>
        <end position="44"/>
    </location>
</feature>
<evidence type="ECO:0000313" key="9">
    <source>
        <dbReference type="Proteomes" id="UP000826271"/>
    </source>
</evidence>
<dbReference type="Proteomes" id="UP000826271">
    <property type="component" value="Unassembled WGS sequence"/>
</dbReference>
<dbReference type="AlphaFoldDB" id="A0AAV6Y2G1"/>
<dbReference type="InterPro" id="IPR053213">
    <property type="entry name" value="RLP29"/>
</dbReference>
<proteinExistence type="predicted"/>
<dbReference type="FunFam" id="3.80.10.10:FF:000041">
    <property type="entry name" value="LRR receptor-like serine/threonine-protein kinase ERECTA"/>
    <property type="match status" value="1"/>
</dbReference>
<keyword evidence="6" id="KW-0325">Glycoprotein</keyword>
<keyword evidence="4" id="KW-0677">Repeat</keyword>
<keyword evidence="5" id="KW-0472">Membrane</keyword>
<reference evidence="8" key="1">
    <citation type="submission" date="2019-10" db="EMBL/GenBank/DDBJ databases">
        <authorList>
            <person name="Zhang R."/>
            <person name="Pan Y."/>
            <person name="Wang J."/>
            <person name="Ma R."/>
            <person name="Yu S."/>
        </authorList>
    </citation>
    <scope>NUCLEOTIDE SEQUENCE</scope>
    <source>
        <strain evidence="8">LA-IB0</strain>
        <tissue evidence="8">Leaf</tissue>
    </source>
</reference>
<accession>A0AAV6Y2G1</accession>
<name>A0AAV6Y2G1_9LAMI</name>
<dbReference type="GO" id="GO:0016020">
    <property type="term" value="C:membrane"/>
    <property type="evidence" value="ECO:0007669"/>
    <property type="project" value="UniProtKB-SubCell"/>
</dbReference>
<dbReference type="SUPFAM" id="SSF52058">
    <property type="entry name" value="L domain-like"/>
    <property type="match status" value="1"/>
</dbReference>
<keyword evidence="2" id="KW-0433">Leucine-rich repeat</keyword>
<keyword evidence="3" id="KW-0732">Signal</keyword>
<gene>
    <name evidence="8" type="ORF">BUALT_Bualt02G0225900</name>
</gene>
<protein>
    <recommendedName>
        <fullName evidence="7">Leucine-rich repeat-containing N-terminal plant-type domain-containing protein</fullName>
    </recommendedName>
</protein>
<dbReference type="PANTHER" id="PTHR48009:SF4">
    <property type="entry name" value="LEUCINE-RICH REPEAT (LRR) FAMILY PROTEIN"/>
    <property type="match status" value="1"/>
</dbReference>
<dbReference type="Gene3D" id="3.80.10.10">
    <property type="entry name" value="Ribonuclease Inhibitor"/>
    <property type="match status" value="3"/>
</dbReference>
<evidence type="ECO:0000256" key="2">
    <source>
        <dbReference type="ARBA" id="ARBA00022614"/>
    </source>
</evidence>
<comment type="subcellular location">
    <subcellularLocation>
        <location evidence="1">Membrane</location>
    </subcellularLocation>
</comment>